<evidence type="ECO:0000313" key="2">
    <source>
        <dbReference type="EMBL" id="SIS80413.1"/>
    </source>
</evidence>
<organism evidence="2 3">
    <name type="scientific">Belliella pelovolcani</name>
    <dbReference type="NCBI Taxonomy" id="529505"/>
    <lineage>
        <taxon>Bacteria</taxon>
        <taxon>Pseudomonadati</taxon>
        <taxon>Bacteroidota</taxon>
        <taxon>Cytophagia</taxon>
        <taxon>Cytophagales</taxon>
        <taxon>Cyclobacteriaceae</taxon>
        <taxon>Belliella</taxon>
    </lineage>
</organism>
<feature type="transmembrane region" description="Helical" evidence="1">
    <location>
        <begin position="12"/>
        <end position="31"/>
    </location>
</feature>
<keyword evidence="3" id="KW-1185">Reference proteome</keyword>
<keyword evidence="1" id="KW-1133">Transmembrane helix</keyword>
<keyword evidence="1" id="KW-0472">Membrane</keyword>
<proteinExistence type="predicted"/>
<dbReference type="EMBL" id="FTOP01000005">
    <property type="protein sequence ID" value="SIS80413.1"/>
    <property type="molecule type" value="Genomic_DNA"/>
</dbReference>
<evidence type="ECO:0000313" key="3">
    <source>
        <dbReference type="Proteomes" id="UP000186026"/>
    </source>
</evidence>
<gene>
    <name evidence="2" type="ORF">SAMN05421761_10544</name>
</gene>
<dbReference type="STRING" id="529505.SAMN05421761_10544"/>
<dbReference type="AlphaFoldDB" id="A0A1N7M2Z2"/>
<keyword evidence="1" id="KW-0812">Transmembrane</keyword>
<sequence>MSGFKTVLKMKLNFKVLKYSNLIVFVLFYIMSSCYTNSIKTEEFLKVKNADSVLVFIDLESCSSCTEKISELFRDYFESEKFDFVFIENQNLKEFKIISGVNFKQQFNIHKITNENYLKLNGGYGSYLAMNSGGYILNPKKVTPSNFDGLVEIYSSFLLDMAN</sequence>
<evidence type="ECO:0000256" key="1">
    <source>
        <dbReference type="SAM" id="Phobius"/>
    </source>
</evidence>
<dbReference type="Proteomes" id="UP000186026">
    <property type="component" value="Unassembled WGS sequence"/>
</dbReference>
<dbReference type="PROSITE" id="PS51257">
    <property type="entry name" value="PROKAR_LIPOPROTEIN"/>
    <property type="match status" value="1"/>
</dbReference>
<name>A0A1N7M2Z2_9BACT</name>
<protein>
    <submittedName>
        <fullName evidence="2">Uncharacterized protein</fullName>
    </submittedName>
</protein>
<accession>A0A1N7M2Z2</accession>
<reference evidence="3" key="1">
    <citation type="submission" date="2017-01" db="EMBL/GenBank/DDBJ databases">
        <authorList>
            <person name="Varghese N."/>
            <person name="Submissions S."/>
        </authorList>
    </citation>
    <scope>NUCLEOTIDE SEQUENCE [LARGE SCALE GENOMIC DNA]</scope>
    <source>
        <strain evidence="3">DSM 46698</strain>
    </source>
</reference>